<evidence type="ECO:0000259" key="3">
    <source>
        <dbReference type="Pfam" id="PF22725"/>
    </source>
</evidence>
<dbReference type="GO" id="GO:0000166">
    <property type="term" value="F:nucleotide binding"/>
    <property type="evidence" value="ECO:0007669"/>
    <property type="project" value="InterPro"/>
</dbReference>
<protein>
    <submittedName>
        <fullName evidence="4">Unannotated protein</fullName>
    </submittedName>
</protein>
<dbReference type="FunFam" id="3.30.360.10:FF:000023">
    <property type="entry name" value="Inositol 2-dehydrogenase"/>
    <property type="match status" value="1"/>
</dbReference>
<feature type="domain" description="Gfo/Idh/MocA-like oxidoreductase N-terminal" evidence="2">
    <location>
        <begin position="6"/>
        <end position="124"/>
    </location>
</feature>
<keyword evidence="1" id="KW-0560">Oxidoreductase</keyword>
<dbReference type="InterPro" id="IPR000683">
    <property type="entry name" value="Gfo/Idh/MocA-like_OxRdtase_N"/>
</dbReference>
<reference evidence="4" key="1">
    <citation type="submission" date="2020-05" db="EMBL/GenBank/DDBJ databases">
        <authorList>
            <person name="Chiriac C."/>
            <person name="Salcher M."/>
            <person name="Ghai R."/>
            <person name="Kavagutti S V."/>
        </authorList>
    </citation>
    <scope>NUCLEOTIDE SEQUENCE</scope>
</reference>
<organism evidence="4">
    <name type="scientific">freshwater metagenome</name>
    <dbReference type="NCBI Taxonomy" id="449393"/>
    <lineage>
        <taxon>unclassified sequences</taxon>
        <taxon>metagenomes</taxon>
        <taxon>ecological metagenomes</taxon>
    </lineage>
</organism>
<dbReference type="InterPro" id="IPR030827">
    <property type="entry name" value="Myo_inos_IolG"/>
</dbReference>
<dbReference type="GO" id="GO:0016491">
    <property type="term" value="F:oxidoreductase activity"/>
    <property type="evidence" value="ECO:0007669"/>
    <property type="project" value="UniProtKB-KW"/>
</dbReference>
<evidence type="ECO:0000313" key="5">
    <source>
        <dbReference type="EMBL" id="CAB4676042.1"/>
    </source>
</evidence>
<feature type="domain" description="GFO/IDH/MocA-like oxidoreductase" evidence="3">
    <location>
        <begin position="133"/>
        <end position="250"/>
    </location>
</feature>
<evidence type="ECO:0000259" key="2">
    <source>
        <dbReference type="Pfam" id="PF01408"/>
    </source>
</evidence>
<accession>A0A6J6BVP3</accession>
<name>A0A6J6BVP3_9ZZZZ</name>
<evidence type="ECO:0000256" key="1">
    <source>
        <dbReference type="ARBA" id="ARBA00023002"/>
    </source>
</evidence>
<dbReference type="NCBIfam" id="TIGR04380">
    <property type="entry name" value="myo_inos_iolG"/>
    <property type="match status" value="1"/>
</dbReference>
<dbReference type="InterPro" id="IPR055170">
    <property type="entry name" value="GFO_IDH_MocA-like_dom"/>
</dbReference>
<dbReference type="Pfam" id="PF22725">
    <property type="entry name" value="GFO_IDH_MocA_C3"/>
    <property type="match status" value="1"/>
</dbReference>
<dbReference type="InterPro" id="IPR036291">
    <property type="entry name" value="NAD(P)-bd_dom_sf"/>
</dbReference>
<dbReference type="PANTHER" id="PTHR42840:SF3">
    <property type="entry name" value="BINDING ROSSMANN FOLD OXIDOREDUCTASE, PUTATIVE (AFU_ORTHOLOGUE AFUA_2G10240)-RELATED"/>
    <property type="match status" value="1"/>
</dbReference>
<dbReference type="SUPFAM" id="SSF55347">
    <property type="entry name" value="Glyceraldehyde-3-phosphate dehydrogenase-like, C-terminal domain"/>
    <property type="match status" value="1"/>
</dbReference>
<gene>
    <name evidence="4" type="ORF">UFOPK1353_01026</name>
    <name evidence="5" type="ORF">UFOPK2292_01090</name>
</gene>
<dbReference type="Pfam" id="PF01408">
    <property type="entry name" value="GFO_IDH_MocA"/>
    <property type="match status" value="1"/>
</dbReference>
<proteinExistence type="predicted"/>
<sequence>MSKSVGIGVLGCGRIGVMHAELIAQRVEGAHLAGVYDVVSESAKKIATKFNCKHFESPDDLMSAKEVDAIAICTSTDTHVEVLLMASKYRKPVFCEKPISLSLTDTDRALKAISDSKTPLMLGFNRRFDPSHRSVRDNVANGTIGDVHIARITSRDPSPPPVSYAKVSGGIFIDMTIHDFDMARYVVGSEIVSVYATGAVRIVPEFAEIGDLDTVAIMLQHENGAITMIDNSRQAVYGYDQRVEVFGSKGLVGSDNPMMTTVIKRNDEGTQLDKMPYFFLDRYIPSYIAEWNEFMGVATGKIRPVVTGADGRASLVAGLAAWKSVREGRMVKTSEIVG</sequence>
<dbReference type="EMBL" id="CAEZWU010000177">
    <property type="protein sequence ID" value="CAB4676042.1"/>
    <property type="molecule type" value="Genomic_DNA"/>
</dbReference>
<dbReference type="Gene3D" id="3.40.50.720">
    <property type="entry name" value="NAD(P)-binding Rossmann-like Domain"/>
    <property type="match status" value="1"/>
</dbReference>
<dbReference type="SUPFAM" id="SSF51735">
    <property type="entry name" value="NAD(P)-binding Rossmann-fold domains"/>
    <property type="match status" value="1"/>
</dbReference>
<evidence type="ECO:0000313" key="4">
    <source>
        <dbReference type="EMBL" id="CAB4542707.1"/>
    </source>
</evidence>
<dbReference type="PANTHER" id="PTHR42840">
    <property type="entry name" value="NAD(P)-BINDING ROSSMANN-FOLD SUPERFAMILY PROTEIN-RELATED"/>
    <property type="match status" value="1"/>
</dbReference>
<dbReference type="Gene3D" id="3.30.360.10">
    <property type="entry name" value="Dihydrodipicolinate Reductase, domain 2"/>
    <property type="match status" value="1"/>
</dbReference>
<dbReference type="EMBL" id="CAEZSE010000191">
    <property type="protein sequence ID" value="CAB4542707.1"/>
    <property type="molecule type" value="Genomic_DNA"/>
</dbReference>
<dbReference type="AlphaFoldDB" id="A0A6J6BVP3"/>